<evidence type="ECO:0000313" key="12">
    <source>
        <dbReference type="EMBL" id="KAJ6253466.1"/>
    </source>
</evidence>
<keyword evidence="6 10" id="KW-1133">Transmembrane helix</keyword>
<dbReference type="GO" id="GO:0005802">
    <property type="term" value="C:trans-Golgi network"/>
    <property type="evidence" value="ECO:0007669"/>
    <property type="project" value="TreeGrafter"/>
</dbReference>
<dbReference type="EMBL" id="JANTQA010000070">
    <property type="protein sequence ID" value="KAJ3424753.1"/>
    <property type="molecule type" value="Genomic_DNA"/>
</dbReference>
<comment type="caution">
    <text evidence="11">The sequence shown here is derived from an EMBL/GenBank/DDBJ whole genome shotgun (WGS) entry which is preliminary data.</text>
</comment>
<keyword evidence="4 10" id="KW-0812">Transmembrane</keyword>
<feature type="transmembrane region" description="Helical" evidence="10">
    <location>
        <begin position="147"/>
        <end position="165"/>
    </location>
</feature>
<evidence type="ECO:0000256" key="6">
    <source>
        <dbReference type="ARBA" id="ARBA00022989"/>
    </source>
</evidence>
<gene>
    <name evidence="11" type="ORF">M0812_27178</name>
    <name evidence="12" type="ORF">M0813_13340</name>
</gene>
<evidence type="ECO:0000256" key="4">
    <source>
        <dbReference type="ARBA" id="ARBA00022692"/>
    </source>
</evidence>
<proteinExistence type="inferred from homology"/>
<feature type="transmembrane region" description="Helical" evidence="10">
    <location>
        <begin position="123"/>
        <end position="141"/>
    </location>
</feature>
<keyword evidence="8 10" id="KW-0472">Membrane</keyword>
<dbReference type="Proteomes" id="UP001150062">
    <property type="component" value="Unassembled WGS sequence"/>
</dbReference>
<dbReference type="GO" id="GO:0034067">
    <property type="term" value="P:protein localization to Golgi apparatus"/>
    <property type="evidence" value="ECO:0007669"/>
    <property type="project" value="TreeGrafter"/>
</dbReference>
<dbReference type="PANTHER" id="PTHR12952:SF0">
    <property type="entry name" value="PROTEIN SYS1 HOMOLOG"/>
    <property type="match status" value="1"/>
</dbReference>
<comment type="similarity">
    <text evidence="2">Belongs to the SYS1 family.</text>
</comment>
<dbReference type="InterPro" id="IPR019185">
    <property type="entry name" value="Integral_membrane_SYS1-rel"/>
</dbReference>
<evidence type="ECO:0000313" key="11">
    <source>
        <dbReference type="EMBL" id="KAJ3424753.1"/>
    </source>
</evidence>
<dbReference type="GO" id="GO:0005829">
    <property type="term" value="C:cytosol"/>
    <property type="evidence" value="ECO:0007669"/>
    <property type="project" value="GOC"/>
</dbReference>
<keyword evidence="5" id="KW-0653">Protein transport</keyword>
<evidence type="ECO:0000256" key="9">
    <source>
        <dbReference type="SAM" id="MobiDB-lite"/>
    </source>
</evidence>
<reference evidence="11" key="2">
    <citation type="submission" date="2022-08" db="EMBL/GenBank/DDBJ databases">
        <title>Novel sulphate-reducing endosymbionts in the free-living metamonad Anaeramoeba.</title>
        <authorList>
            <person name="Jerlstrom-Hultqvist J."/>
            <person name="Cepicka I."/>
            <person name="Gallot-Lavallee L."/>
            <person name="Salas-Leiva D."/>
            <person name="Curtis B.A."/>
            <person name="Zahonova K."/>
            <person name="Pipaliya S."/>
            <person name="Dacks J."/>
            <person name="Roger A.J."/>
        </authorList>
    </citation>
    <scope>NUCLEOTIDE SEQUENCE</scope>
    <source>
        <strain evidence="11">Busselton2</strain>
    </source>
</reference>
<evidence type="ECO:0000256" key="2">
    <source>
        <dbReference type="ARBA" id="ARBA00008160"/>
    </source>
</evidence>
<feature type="transmembrane region" description="Helical" evidence="10">
    <location>
        <begin position="6"/>
        <end position="24"/>
    </location>
</feature>
<dbReference type="GO" id="GO:0000139">
    <property type="term" value="C:Golgi membrane"/>
    <property type="evidence" value="ECO:0007669"/>
    <property type="project" value="UniProtKB-SubCell"/>
</dbReference>
<accession>A0AAV7Y4H7</accession>
<evidence type="ECO:0000256" key="8">
    <source>
        <dbReference type="ARBA" id="ARBA00023136"/>
    </source>
</evidence>
<reference evidence="12" key="1">
    <citation type="submission" date="2022-08" db="EMBL/GenBank/DDBJ databases">
        <title>Novel sulfate-reducing endosymbionts in the free-living metamonad Anaeramoeba.</title>
        <authorList>
            <person name="Jerlstrom-Hultqvist J."/>
            <person name="Cepicka I."/>
            <person name="Gallot-Lavallee L."/>
            <person name="Salas-Leiva D."/>
            <person name="Curtis B.A."/>
            <person name="Zahonova K."/>
            <person name="Pipaliya S."/>
            <person name="Dacks J."/>
            <person name="Roger A.J."/>
        </authorList>
    </citation>
    <scope>NUCLEOTIDE SEQUENCE</scope>
    <source>
        <strain evidence="12">Schooner1</strain>
    </source>
</reference>
<evidence type="ECO:0000256" key="1">
    <source>
        <dbReference type="ARBA" id="ARBA00004653"/>
    </source>
</evidence>
<dbReference type="AlphaFoldDB" id="A0AAV7Y4H7"/>
<protein>
    <submittedName>
        <fullName evidence="11">Sys1</fullName>
    </submittedName>
</protein>
<name>A0AAV7Y4H7_9EUKA</name>
<evidence type="ECO:0000313" key="13">
    <source>
        <dbReference type="Proteomes" id="UP001146793"/>
    </source>
</evidence>
<feature type="transmembrane region" description="Helical" evidence="10">
    <location>
        <begin position="87"/>
        <end position="111"/>
    </location>
</feature>
<dbReference type="PANTHER" id="PTHR12952">
    <property type="entry name" value="SYS1"/>
    <property type="match status" value="1"/>
</dbReference>
<dbReference type="Pfam" id="PF09801">
    <property type="entry name" value="SYS1"/>
    <property type="match status" value="1"/>
</dbReference>
<sequence length="236" mass="27100">MSDSLWYLFIIVGLLFALLILKSIRTEHKQTRADILEFNPWVTLLKIILVQASYYFFVMLVVCTFNATIGEPLTATQMFHSDEQNFITNRGLITTFSHVLASFAQAFFLVIAIGDSRRTYDFIMTWFFFHFVIVSCVNQKFPDSGAWWFSSLFALFCTGILYYFVGFKFETMAYESGLAGGGKDESSESEYEEISDGAIELEEKKLTKKQLKEIKKAEKKSKSKEPNKALDSLFDI</sequence>
<evidence type="ECO:0000256" key="7">
    <source>
        <dbReference type="ARBA" id="ARBA00023034"/>
    </source>
</evidence>
<dbReference type="Proteomes" id="UP001146793">
    <property type="component" value="Unassembled WGS sequence"/>
</dbReference>
<keyword evidence="7" id="KW-0333">Golgi apparatus</keyword>
<evidence type="ECO:0000256" key="5">
    <source>
        <dbReference type="ARBA" id="ARBA00022927"/>
    </source>
</evidence>
<organism evidence="11 13">
    <name type="scientific">Anaeramoeba flamelloides</name>
    <dbReference type="NCBI Taxonomy" id="1746091"/>
    <lineage>
        <taxon>Eukaryota</taxon>
        <taxon>Metamonada</taxon>
        <taxon>Anaeramoebidae</taxon>
        <taxon>Anaeramoeba</taxon>
    </lineage>
</organism>
<evidence type="ECO:0000256" key="10">
    <source>
        <dbReference type="SAM" id="Phobius"/>
    </source>
</evidence>
<evidence type="ECO:0000313" key="14">
    <source>
        <dbReference type="Proteomes" id="UP001150062"/>
    </source>
</evidence>
<comment type="subcellular location">
    <subcellularLocation>
        <location evidence="1">Golgi apparatus membrane</location>
        <topology evidence="1">Multi-pass membrane protein</topology>
    </subcellularLocation>
</comment>
<feature type="transmembrane region" description="Helical" evidence="10">
    <location>
        <begin position="44"/>
        <end position="67"/>
    </location>
</feature>
<dbReference type="GO" id="GO:0006895">
    <property type="term" value="P:Golgi to endosome transport"/>
    <property type="evidence" value="ECO:0007669"/>
    <property type="project" value="TreeGrafter"/>
</dbReference>
<keyword evidence="3" id="KW-0813">Transport</keyword>
<feature type="region of interest" description="Disordered" evidence="9">
    <location>
        <begin position="216"/>
        <end position="236"/>
    </location>
</feature>
<dbReference type="EMBL" id="JAOAOG010000029">
    <property type="protein sequence ID" value="KAJ6253466.1"/>
    <property type="molecule type" value="Genomic_DNA"/>
</dbReference>
<dbReference type="GO" id="GO:0043001">
    <property type="term" value="P:Golgi to plasma membrane protein transport"/>
    <property type="evidence" value="ECO:0007669"/>
    <property type="project" value="TreeGrafter"/>
</dbReference>
<evidence type="ECO:0000256" key="3">
    <source>
        <dbReference type="ARBA" id="ARBA00022448"/>
    </source>
</evidence>
<keyword evidence="14" id="KW-1185">Reference proteome</keyword>